<dbReference type="GeneID" id="34618484"/>
<organism evidence="1 2">
    <name type="scientific">Cyclospora cayetanensis</name>
    <dbReference type="NCBI Taxonomy" id="88456"/>
    <lineage>
        <taxon>Eukaryota</taxon>
        <taxon>Sar</taxon>
        <taxon>Alveolata</taxon>
        <taxon>Apicomplexa</taxon>
        <taxon>Conoidasida</taxon>
        <taxon>Coccidia</taxon>
        <taxon>Eucoccidiorida</taxon>
        <taxon>Eimeriorina</taxon>
        <taxon>Eimeriidae</taxon>
        <taxon>Cyclospora</taxon>
    </lineage>
</organism>
<name>A0A6P6RYC3_9EIME</name>
<evidence type="ECO:0000313" key="2">
    <source>
        <dbReference type="RefSeq" id="XP_026192397.1"/>
    </source>
</evidence>
<reference evidence="2" key="1">
    <citation type="submission" date="2025-08" db="UniProtKB">
        <authorList>
            <consortium name="RefSeq"/>
        </authorList>
    </citation>
    <scope>IDENTIFICATION</scope>
</reference>
<dbReference type="InterPro" id="IPR029063">
    <property type="entry name" value="SAM-dependent_MTases_sf"/>
</dbReference>
<dbReference type="AlphaFoldDB" id="A0A6P6RYC3"/>
<dbReference type="Gene3D" id="3.40.50.150">
    <property type="entry name" value="Vaccinia Virus protein VP39"/>
    <property type="match status" value="1"/>
</dbReference>
<gene>
    <name evidence="2" type="primary">LOC34618484</name>
</gene>
<keyword evidence="1" id="KW-1185">Reference proteome</keyword>
<evidence type="ECO:0000313" key="1">
    <source>
        <dbReference type="Proteomes" id="UP000515125"/>
    </source>
</evidence>
<proteinExistence type="predicted"/>
<protein>
    <submittedName>
        <fullName evidence="2">Uncharacterized protein LOC34618484</fullName>
    </submittedName>
</protein>
<accession>A0A6P6RYC3</accession>
<dbReference type="Proteomes" id="UP000515125">
    <property type="component" value="Unplaced"/>
</dbReference>
<dbReference type="RefSeq" id="XP_026192397.1">
    <property type="nucleotide sequence ID" value="XM_026336612.1"/>
</dbReference>
<sequence length="175" mass="19120">MTRFNSFLDCLDILPHPKVGSLRLLGCDNNKEQLESAKLNVEAFRLRSPRLMKAEEGLDDGGLPCPLSLTHSDFSPVLRALPPQSVVLTNAPYGVRSLRGDKRQRTMRRLEKEIASNPNIRSAYLIAQIPIQATLSTLPAVPSSNVASSAAGGALLAGAGCFRSLRRDPVQCQWR</sequence>
<dbReference type="OrthoDB" id="10487266at2759"/>